<dbReference type="AlphaFoldDB" id="E2ZEV8"/>
<dbReference type="Proteomes" id="UP000006028">
    <property type="component" value="Unassembled WGS sequence"/>
</dbReference>
<protein>
    <submittedName>
        <fullName evidence="1">Uncharacterized protein</fullName>
    </submittedName>
</protein>
<organism evidence="1 2">
    <name type="scientific">Faecalibacterium cf. prausnitzii KLE1255</name>
    <dbReference type="NCBI Taxonomy" id="748224"/>
    <lineage>
        <taxon>Bacteria</taxon>
        <taxon>Bacillati</taxon>
        <taxon>Bacillota</taxon>
        <taxon>Clostridia</taxon>
        <taxon>Eubacteriales</taxon>
        <taxon>Oscillospiraceae</taxon>
        <taxon>Faecalibacterium</taxon>
    </lineage>
</organism>
<evidence type="ECO:0000313" key="1">
    <source>
        <dbReference type="EMBL" id="EFQ08288.1"/>
    </source>
</evidence>
<sequence length="343" mass="38422">MTILYLIKIMFLFARRFYMKRRKFLVSLLLALLMLPLHVFAEEPTYAFTDAEVLARGQLYYSSLNQFFSNVANDNGNAAEVTLTGAIGFCDTDYWVQSEFDARVAQGTTYGPCLYIEYVVTDQNGHSKTGYSYDLLPVGGHFNEGLAKLNYTTAVKNFSGGSGISILGNNFVKDSLNYKVRIDLSDYAAKGYSTTKTQVDAARAAKVASIVETPERYYANLEKLLMTFDSNTQTNEVIVCVKGIYTDDELASISYTDDSKIQYWLDYTTVNLNLKQVRVKKAYSVLGSITVIGNASEYNKMALIANGRNPSYTEIAPGMYRNADGWTVFRVNLSDYTAKGYVY</sequence>
<name>E2ZEV8_9FIRM</name>
<gene>
    <name evidence="1" type="ORF">HMPREF9436_00187</name>
</gene>
<dbReference type="EMBL" id="AECU01000020">
    <property type="protein sequence ID" value="EFQ08288.1"/>
    <property type="molecule type" value="Genomic_DNA"/>
</dbReference>
<evidence type="ECO:0000313" key="2">
    <source>
        <dbReference type="Proteomes" id="UP000006028"/>
    </source>
</evidence>
<dbReference type="BioCyc" id="FCF748224-HMP:GTSS-2964-MONOMER"/>
<dbReference type="HOGENOM" id="CLU_808329_0_0_9"/>
<proteinExistence type="predicted"/>
<dbReference type="STRING" id="748224.HMPREF9436_00187"/>
<reference evidence="1 2" key="1">
    <citation type="submission" date="2010-08" db="EMBL/GenBank/DDBJ databases">
        <authorList>
            <person name="Weinstock G."/>
            <person name="Sodergren E."/>
            <person name="Clifton S."/>
            <person name="Fulton L."/>
            <person name="Fulton B."/>
            <person name="Courtney L."/>
            <person name="Fronick C."/>
            <person name="Harrison M."/>
            <person name="Strong C."/>
            <person name="Farmer C."/>
            <person name="Delahaunty K."/>
            <person name="Markovic C."/>
            <person name="Hall O."/>
            <person name="Minx P."/>
            <person name="Tomlinson C."/>
            <person name="Mitreva M."/>
            <person name="Hou S."/>
            <person name="Chen J."/>
            <person name="Wollam A."/>
            <person name="Pepin K.H."/>
            <person name="Johnson M."/>
            <person name="Bhonagiri V."/>
            <person name="Zhang X."/>
            <person name="Suruliraj S."/>
            <person name="Warren W."/>
            <person name="Chinwalla A."/>
            <person name="Mardis E.R."/>
            <person name="Wilson R.K."/>
        </authorList>
    </citation>
    <scope>NUCLEOTIDE SEQUENCE [LARGE SCALE GENOMIC DNA]</scope>
    <source>
        <strain evidence="1 2">KLE1255</strain>
    </source>
</reference>
<accession>E2ZEV8</accession>
<comment type="caution">
    <text evidence="1">The sequence shown here is derived from an EMBL/GenBank/DDBJ whole genome shotgun (WGS) entry which is preliminary data.</text>
</comment>